<feature type="region of interest" description="Disordered" evidence="1">
    <location>
        <begin position="141"/>
        <end position="177"/>
    </location>
</feature>
<feature type="compositionally biased region" description="Low complexity" evidence="1">
    <location>
        <begin position="148"/>
        <end position="166"/>
    </location>
</feature>
<accession>A8NNX5</accession>
<dbReference type="GO" id="GO:0045046">
    <property type="term" value="P:protein import into peroxisome membrane"/>
    <property type="evidence" value="ECO:0007669"/>
    <property type="project" value="TreeGrafter"/>
</dbReference>
<sequence length="405" mass="42991">MARSHSSSFQAREIPGPIDRDLLNLDNDDDDDDDQPSNLTSSKMSESTKPKLEKIADPEDDLDDLDDVLDEFAEKAPSAPPPTAATSEFTATSGRPRTNTRVDAKPASIPGAAPSLDPTAEVDEDELSSAFARELAKGMEDLMREISGGEPSAASSSSAGASGSGANPLGEDDETTKALKAAWEAMLVEGMNGKAGEELLPSLGEILGDKSTSGAAGGPSGESKVVEGFQERIRQAMDKLKESEDKAREASGQAPSGADGGPQTMEDLLKGLSDLGLQDGENESELAGFLESMMSQLMSKEILYEPLKELRDSFPGYLANPPKPLSDEDRSRYEKQHAIVTQIIDLFEKPTYNDSDPASNKAVIDLMSEMQSHGSPPTELMGDLPEGFDGNLPGLDPNNPECTIA</sequence>
<reference evidence="2 3" key="1">
    <citation type="journal article" date="2010" name="Proc. Natl. Acad. Sci. U.S.A.">
        <title>Insights into evolution of multicellular fungi from the assembled chromosomes of the mushroom Coprinopsis cinerea (Coprinus cinereus).</title>
        <authorList>
            <person name="Stajich J.E."/>
            <person name="Wilke S.K."/>
            <person name="Ahren D."/>
            <person name="Au C.H."/>
            <person name="Birren B.W."/>
            <person name="Borodovsky M."/>
            <person name="Burns C."/>
            <person name="Canback B."/>
            <person name="Casselton L.A."/>
            <person name="Cheng C.K."/>
            <person name="Deng J."/>
            <person name="Dietrich F.S."/>
            <person name="Fargo D.C."/>
            <person name="Farman M.L."/>
            <person name="Gathman A.C."/>
            <person name="Goldberg J."/>
            <person name="Guigo R."/>
            <person name="Hoegger P.J."/>
            <person name="Hooker J.B."/>
            <person name="Huggins A."/>
            <person name="James T.Y."/>
            <person name="Kamada T."/>
            <person name="Kilaru S."/>
            <person name="Kodira C."/>
            <person name="Kues U."/>
            <person name="Kupfer D."/>
            <person name="Kwan H.S."/>
            <person name="Lomsadze A."/>
            <person name="Li W."/>
            <person name="Lilly W.W."/>
            <person name="Ma L.J."/>
            <person name="Mackey A.J."/>
            <person name="Manning G."/>
            <person name="Martin F."/>
            <person name="Muraguchi H."/>
            <person name="Natvig D.O."/>
            <person name="Palmerini H."/>
            <person name="Ramesh M.A."/>
            <person name="Rehmeyer C.J."/>
            <person name="Roe B.A."/>
            <person name="Shenoy N."/>
            <person name="Stanke M."/>
            <person name="Ter-Hovhannisyan V."/>
            <person name="Tunlid A."/>
            <person name="Velagapudi R."/>
            <person name="Vision T.J."/>
            <person name="Zeng Q."/>
            <person name="Zolan M.E."/>
            <person name="Pukkila P.J."/>
        </authorList>
    </citation>
    <scope>NUCLEOTIDE SEQUENCE [LARGE SCALE GENOMIC DNA]</scope>
    <source>
        <strain evidence="3">Okayama-7 / 130 / ATCC MYA-4618 / FGSC 9003</strain>
    </source>
</reference>
<feature type="compositionally biased region" description="Polar residues" evidence="1">
    <location>
        <begin position="36"/>
        <end position="45"/>
    </location>
</feature>
<feature type="compositionally biased region" description="Acidic residues" evidence="1">
    <location>
        <begin position="26"/>
        <end position="35"/>
    </location>
</feature>
<evidence type="ECO:0000256" key="1">
    <source>
        <dbReference type="SAM" id="MobiDB-lite"/>
    </source>
</evidence>
<keyword evidence="3" id="KW-1185">Reference proteome</keyword>
<dbReference type="InterPro" id="IPR006708">
    <property type="entry name" value="Pex19"/>
</dbReference>
<dbReference type="STRING" id="240176.A8NNX5"/>
<feature type="compositionally biased region" description="Low complexity" evidence="1">
    <location>
        <begin position="84"/>
        <end position="93"/>
    </location>
</feature>
<feature type="region of interest" description="Disordered" evidence="1">
    <location>
        <begin position="1"/>
        <end position="126"/>
    </location>
</feature>
<gene>
    <name evidence="2" type="ORF">CC1G_07760</name>
</gene>
<dbReference type="Gene3D" id="1.20.120.900">
    <property type="entry name" value="Pex19, mPTS binding domain"/>
    <property type="match status" value="1"/>
</dbReference>
<dbReference type="KEGG" id="cci:CC1G_07760"/>
<dbReference type="InParanoid" id="A8NNX5"/>
<dbReference type="Proteomes" id="UP000001861">
    <property type="component" value="Unassembled WGS sequence"/>
</dbReference>
<feature type="region of interest" description="Disordered" evidence="1">
    <location>
        <begin position="203"/>
        <end position="280"/>
    </location>
</feature>
<name>A8NNX5_COPC7</name>
<proteinExistence type="predicted"/>
<dbReference type="eggNOG" id="KOG3133">
    <property type="taxonomic scope" value="Eukaryota"/>
</dbReference>
<dbReference type="RefSeq" id="XP_001835217.1">
    <property type="nucleotide sequence ID" value="XM_001835165.1"/>
</dbReference>
<dbReference type="OMA" id="YEPMKEM"/>
<comment type="caution">
    <text evidence="2">The sequence shown here is derived from an EMBL/GenBank/DDBJ whole genome shotgun (WGS) entry which is preliminary data.</text>
</comment>
<dbReference type="GeneID" id="6011745"/>
<feature type="compositionally biased region" description="Basic and acidic residues" evidence="1">
    <location>
        <begin position="46"/>
        <end position="57"/>
    </location>
</feature>
<dbReference type="EMBL" id="AACS02000012">
    <property type="protein sequence ID" value="EAU86564.1"/>
    <property type="molecule type" value="Genomic_DNA"/>
</dbReference>
<evidence type="ECO:0000313" key="3">
    <source>
        <dbReference type="Proteomes" id="UP000001861"/>
    </source>
</evidence>
<organism evidence="2 3">
    <name type="scientific">Coprinopsis cinerea (strain Okayama-7 / 130 / ATCC MYA-4618 / FGSC 9003)</name>
    <name type="common">Inky cap fungus</name>
    <name type="synonym">Hormographiella aspergillata</name>
    <dbReference type="NCBI Taxonomy" id="240176"/>
    <lineage>
        <taxon>Eukaryota</taxon>
        <taxon>Fungi</taxon>
        <taxon>Dikarya</taxon>
        <taxon>Basidiomycota</taxon>
        <taxon>Agaricomycotina</taxon>
        <taxon>Agaricomycetes</taxon>
        <taxon>Agaricomycetidae</taxon>
        <taxon>Agaricales</taxon>
        <taxon>Agaricineae</taxon>
        <taxon>Psathyrellaceae</taxon>
        <taxon>Coprinopsis</taxon>
    </lineage>
</organism>
<dbReference type="VEuPathDB" id="FungiDB:CC1G_07760"/>
<dbReference type="Pfam" id="PF04614">
    <property type="entry name" value="Pex19"/>
    <property type="match status" value="1"/>
</dbReference>
<feature type="compositionally biased region" description="Polar residues" evidence="1">
    <location>
        <begin position="1"/>
        <end position="10"/>
    </location>
</feature>
<dbReference type="GO" id="GO:0033328">
    <property type="term" value="F:peroxisome membrane targeting sequence binding"/>
    <property type="evidence" value="ECO:0007669"/>
    <property type="project" value="TreeGrafter"/>
</dbReference>
<dbReference type="InterPro" id="IPR038322">
    <property type="entry name" value="Pex19_C_sf"/>
</dbReference>
<dbReference type="PANTHER" id="PTHR12774:SF2">
    <property type="entry name" value="PEROXISOMAL BIOGENESIS FACTOR 19"/>
    <property type="match status" value="1"/>
</dbReference>
<evidence type="ECO:0000313" key="2">
    <source>
        <dbReference type="EMBL" id="EAU86564.1"/>
    </source>
</evidence>
<dbReference type="PANTHER" id="PTHR12774">
    <property type="entry name" value="PEROXISOMAL BIOGENESIS FACTOR 19"/>
    <property type="match status" value="1"/>
</dbReference>
<feature type="compositionally biased region" description="Acidic residues" evidence="1">
    <location>
        <begin position="58"/>
        <end position="71"/>
    </location>
</feature>
<feature type="region of interest" description="Disordered" evidence="1">
    <location>
        <begin position="370"/>
        <end position="405"/>
    </location>
</feature>
<dbReference type="OrthoDB" id="21292at2759"/>
<dbReference type="GO" id="GO:0005778">
    <property type="term" value="C:peroxisomal membrane"/>
    <property type="evidence" value="ECO:0007669"/>
    <property type="project" value="TreeGrafter"/>
</dbReference>
<feature type="compositionally biased region" description="Basic and acidic residues" evidence="1">
    <location>
        <begin position="229"/>
        <end position="249"/>
    </location>
</feature>
<dbReference type="AlphaFoldDB" id="A8NNX5"/>
<protein>
    <submittedName>
        <fullName evidence="2">Peroxin19 Pex19p</fullName>
    </submittedName>
</protein>